<dbReference type="PANTHER" id="PTHR15860:SF0">
    <property type="entry name" value="LP20373P"/>
    <property type="match status" value="1"/>
</dbReference>
<name>A0ABQ5SDK6_9CHLO</name>
<dbReference type="PANTHER" id="PTHR15860">
    <property type="entry name" value="UNCHARACTERIZED RING FINGER-CONTAINING PROTEIN"/>
    <property type="match status" value="1"/>
</dbReference>
<protein>
    <submittedName>
        <fullName evidence="8">Uncharacterized protein</fullName>
    </submittedName>
</protein>
<sequence length="299" mass="32501">MDSDPSQERPGINASDVTWERLLHTLHGSSRAAQLSFLGNPSPGAQEEANPGYRVTPSLTDSSPSRSQSPEGRVDHEMHSSTSTPSSSTPQQQQIHNHGIYRLYAHQQQRQSQQNSDVATPSISQSRNLLLLGQLSRRAAAEAGASLVNIVDGLDSDAASVSASAARHRLISGTTGISAQMFVDWVADLTPFLLLLAWVFIFEHAGALLLNMILLTSTVNVNRDIRRIIAMRRDARVSVCITQALTVAVFTSAAVLSTLPDTRLLRVLTLRATEAASDRAPSPRWLVRRGYFGCRTVVV</sequence>
<feature type="transmembrane region" description="Helical" evidence="7">
    <location>
        <begin position="192"/>
        <end position="216"/>
    </location>
</feature>
<dbReference type="EMBL" id="BSDZ01000078">
    <property type="protein sequence ID" value="GLI67417.1"/>
    <property type="molecule type" value="Genomic_DNA"/>
</dbReference>
<evidence type="ECO:0000313" key="8">
    <source>
        <dbReference type="EMBL" id="GLI67417.1"/>
    </source>
</evidence>
<evidence type="ECO:0000313" key="9">
    <source>
        <dbReference type="Proteomes" id="UP001165090"/>
    </source>
</evidence>
<dbReference type="InterPro" id="IPR044235">
    <property type="entry name" value="RNFT1/2"/>
</dbReference>
<organism evidence="8 9">
    <name type="scientific">Volvox africanus</name>
    <dbReference type="NCBI Taxonomy" id="51714"/>
    <lineage>
        <taxon>Eukaryota</taxon>
        <taxon>Viridiplantae</taxon>
        <taxon>Chlorophyta</taxon>
        <taxon>core chlorophytes</taxon>
        <taxon>Chlorophyceae</taxon>
        <taxon>CS clade</taxon>
        <taxon>Chlamydomonadales</taxon>
        <taxon>Volvocaceae</taxon>
        <taxon>Volvox</taxon>
    </lineage>
</organism>
<evidence type="ECO:0000256" key="3">
    <source>
        <dbReference type="ARBA" id="ARBA00022786"/>
    </source>
</evidence>
<keyword evidence="4 7" id="KW-1133">Transmembrane helix</keyword>
<reference evidence="8 9" key="1">
    <citation type="journal article" date="2023" name="IScience">
        <title>Expanded male sex-determining region conserved during the evolution of homothallism in the green alga Volvox.</title>
        <authorList>
            <person name="Yamamoto K."/>
            <person name="Matsuzaki R."/>
            <person name="Mahakham W."/>
            <person name="Heman W."/>
            <person name="Sekimoto H."/>
            <person name="Kawachi M."/>
            <person name="Minakuchi Y."/>
            <person name="Toyoda A."/>
            <person name="Nozaki H."/>
        </authorList>
    </citation>
    <scope>NUCLEOTIDE SEQUENCE [LARGE SCALE GENOMIC DNA]</scope>
    <source>
        <strain evidence="8 9">NIES-4468</strain>
    </source>
</reference>
<evidence type="ECO:0000256" key="2">
    <source>
        <dbReference type="ARBA" id="ARBA00022692"/>
    </source>
</evidence>
<evidence type="ECO:0000256" key="1">
    <source>
        <dbReference type="ARBA" id="ARBA00004141"/>
    </source>
</evidence>
<keyword evidence="3" id="KW-0833">Ubl conjugation pathway</keyword>
<keyword evidence="9" id="KW-1185">Reference proteome</keyword>
<accession>A0ABQ5SDK6</accession>
<feature type="compositionally biased region" description="Polar residues" evidence="6">
    <location>
        <begin position="57"/>
        <end position="70"/>
    </location>
</feature>
<evidence type="ECO:0000256" key="7">
    <source>
        <dbReference type="SAM" id="Phobius"/>
    </source>
</evidence>
<keyword evidence="5 7" id="KW-0472">Membrane</keyword>
<feature type="region of interest" description="Disordered" evidence="6">
    <location>
        <begin position="34"/>
        <end position="94"/>
    </location>
</feature>
<evidence type="ECO:0000256" key="5">
    <source>
        <dbReference type="ARBA" id="ARBA00023136"/>
    </source>
</evidence>
<gene>
    <name evidence="8" type="ORF">VaNZ11_011613</name>
</gene>
<dbReference type="Proteomes" id="UP001165090">
    <property type="component" value="Unassembled WGS sequence"/>
</dbReference>
<keyword evidence="2 7" id="KW-0812">Transmembrane</keyword>
<proteinExistence type="predicted"/>
<evidence type="ECO:0000256" key="4">
    <source>
        <dbReference type="ARBA" id="ARBA00022989"/>
    </source>
</evidence>
<comment type="caution">
    <text evidence="8">The sequence shown here is derived from an EMBL/GenBank/DDBJ whole genome shotgun (WGS) entry which is preliminary data.</text>
</comment>
<comment type="subcellular location">
    <subcellularLocation>
        <location evidence="1">Membrane</location>
        <topology evidence="1">Multi-pass membrane protein</topology>
    </subcellularLocation>
</comment>
<evidence type="ECO:0000256" key="6">
    <source>
        <dbReference type="SAM" id="MobiDB-lite"/>
    </source>
</evidence>
<feature type="compositionally biased region" description="Low complexity" evidence="6">
    <location>
        <begin position="80"/>
        <end position="94"/>
    </location>
</feature>
<feature type="transmembrane region" description="Helical" evidence="7">
    <location>
        <begin position="237"/>
        <end position="259"/>
    </location>
</feature>